<dbReference type="AlphaFoldDB" id="A0A5P8W165"/>
<evidence type="ECO:0000313" key="2">
    <source>
        <dbReference type="Proteomes" id="UP000326678"/>
    </source>
</evidence>
<dbReference type="Proteomes" id="UP000326678">
    <property type="component" value="Chromosome Gxm1"/>
</dbReference>
<protein>
    <submittedName>
        <fullName evidence="1">Uncharacterized protein</fullName>
    </submittedName>
</protein>
<evidence type="ECO:0000313" key="1">
    <source>
        <dbReference type="EMBL" id="QFS46465.1"/>
    </source>
</evidence>
<dbReference type="SUPFAM" id="SSF51283">
    <property type="entry name" value="dUTPase-like"/>
    <property type="match status" value="1"/>
</dbReference>
<reference evidence="1 2" key="1">
    <citation type="submission" date="2019-10" db="EMBL/GenBank/DDBJ databases">
        <title>Genomic and transcriptomic insights into the perfect genentic adaptation of a filamentous nitrogen-fixing cyanobacterium to rice fields.</title>
        <authorList>
            <person name="Chen Z."/>
        </authorList>
    </citation>
    <scope>NUCLEOTIDE SEQUENCE [LARGE SCALE GENOMIC DNA]</scope>
    <source>
        <strain evidence="1">CCNUC1</strain>
    </source>
</reference>
<dbReference type="GO" id="GO:0008829">
    <property type="term" value="F:dCTP deaminase activity"/>
    <property type="evidence" value="ECO:0007669"/>
    <property type="project" value="InterPro"/>
</dbReference>
<dbReference type="KEGG" id="nsh:GXM_03946"/>
<dbReference type="RefSeq" id="WP_152589431.1">
    <property type="nucleotide sequence ID" value="NZ_CP045226.1"/>
</dbReference>
<proteinExistence type="predicted"/>
<sequence length="120" mass="13369">MAILSNIDIEKEIGLNIAIYPFYKQNLRSASYNLTVSKLAWNLETKQSIYDLNTNKITIVKGSTALIQTNEAVWVSNKVAGTYHSKVGLVSKGLSHIGTTLDPEYIGVSLITVHNYRNRI</sequence>
<dbReference type="GO" id="GO:0006229">
    <property type="term" value="P:dUTP biosynthetic process"/>
    <property type="evidence" value="ECO:0007669"/>
    <property type="project" value="InterPro"/>
</dbReference>
<dbReference type="Pfam" id="PF22769">
    <property type="entry name" value="DCD"/>
    <property type="match status" value="1"/>
</dbReference>
<keyword evidence="2" id="KW-1185">Reference proteome</keyword>
<organism evidence="1 2">
    <name type="scientific">Nostoc sphaeroides CCNUC1</name>
    <dbReference type="NCBI Taxonomy" id="2653204"/>
    <lineage>
        <taxon>Bacteria</taxon>
        <taxon>Bacillati</taxon>
        <taxon>Cyanobacteriota</taxon>
        <taxon>Cyanophyceae</taxon>
        <taxon>Nostocales</taxon>
        <taxon>Nostocaceae</taxon>
        <taxon>Nostoc</taxon>
    </lineage>
</organism>
<name>A0A5P8W165_9NOSO</name>
<accession>A0A5P8W165</accession>
<gene>
    <name evidence="1" type="ORF">GXM_03946</name>
</gene>
<dbReference type="Gene3D" id="2.70.40.10">
    <property type="match status" value="1"/>
</dbReference>
<dbReference type="InterPro" id="IPR036157">
    <property type="entry name" value="dUTPase-like_sf"/>
</dbReference>
<dbReference type="EMBL" id="CP045226">
    <property type="protein sequence ID" value="QFS46465.1"/>
    <property type="molecule type" value="Genomic_DNA"/>
</dbReference>
<dbReference type="InterPro" id="IPR011962">
    <property type="entry name" value="dCTP_deaminase"/>
</dbReference>